<name>C5B3H5_METEA</name>
<proteinExistence type="predicted"/>
<organism evidence="1 2">
    <name type="scientific">Methylorubrum extorquens (strain ATCC 14718 / DSM 1338 / JCM 2805 / NCIMB 9133 / AM1)</name>
    <name type="common">Methylobacterium extorquens</name>
    <dbReference type="NCBI Taxonomy" id="272630"/>
    <lineage>
        <taxon>Bacteria</taxon>
        <taxon>Pseudomonadati</taxon>
        <taxon>Pseudomonadota</taxon>
        <taxon>Alphaproteobacteria</taxon>
        <taxon>Hyphomicrobiales</taxon>
        <taxon>Methylobacteriaceae</taxon>
        <taxon>Methylorubrum</taxon>
    </lineage>
</organism>
<reference evidence="1 2" key="1">
    <citation type="journal article" date="2009" name="PLoS ONE">
        <title>Methylobacterium genome sequences: a reference blueprint to investigate microbial metabolism of C1 compounds from natural and industrial sources.</title>
        <authorList>
            <person name="Vuilleumier S."/>
            <person name="Chistoserdova L."/>
            <person name="Lee M.-C."/>
            <person name="Bringel F."/>
            <person name="Lajus A."/>
            <person name="Zhou Y."/>
            <person name="Gourion B."/>
            <person name="Barbe V."/>
            <person name="Chang J."/>
            <person name="Cruveiller S."/>
            <person name="Dossat C."/>
            <person name="Gillett W."/>
            <person name="Gruffaz C."/>
            <person name="Haugen E."/>
            <person name="Hourcade E."/>
            <person name="Levy R."/>
            <person name="Mangenot S."/>
            <person name="Muller E."/>
            <person name="Nadalig T."/>
            <person name="Pagni M."/>
            <person name="Penny C."/>
            <person name="Peyraud R."/>
            <person name="Robinson D.G."/>
            <person name="Roche D."/>
            <person name="Rouy Z."/>
            <person name="Saenampechek C."/>
            <person name="Salvignol G."/>
            <person name="Vallenet D."/>
            <person name="Wu Z."/>
            <person name="Marx C.J."/>
            <person name="Vorholt J.A."/>
            <person name="Olson M.V."/>
            <person name="Kaul R."/>
            <person name="Weissenbach J."/>
            <person name="Medigue C."/>
            <person name="Lidstrom M.E."/>
        </authorList>
    </citation>
    <scope>NUCLEOTIDE SEQUENCE [LARGE SCALE GENOMIC DNA]</scope>
    <source>
        <strain evidence="2">ATCC 14718 / DSM 1338 / JCM 2805 / NCIMB 9133 / AM1</strain>
    </source>
</reference>
<accession>C5B3H5</accession>
<keyword evidence="2" id="KW-1185">Reference proteome</keyword>
<dbReference type="EMBL" id="CP001511">
    <property type="protein sequence ID" value="ACS43007.1"/>
    <property type="molecule type" value="Genomic_DNA"/>
</dbReference>
<dbReference type="AlphaFoldDB" id="C5B3H5"/>
<geneLocation type="plasmid" evidence="1 2">
    <name>megaplasmid</name>
</geneLocation>
<evidence type="ECO:0000313" key="2">
    <source>
        <dbReference type="Proteomes" id="UP000009081"/>
    </source>
</evidence>
<sequence length="683" mass="73761">MREATAAMYGYGKWNELLGRIGQYAPFLSDQEVGHEVAAERAAVFAERLSRALDLPMDVAAEVVAASGPTSRRSMGIASFDWDEAVLRMAGAISATARSIETQAIGHFEGFRVGSADPRRDWAILVDPAGNAIFSAARGSRSTTSKLQQAPEDGMFGRHLQEAGLLKAGAAGVPDPIVLRTLRRLDGRALGLLRAVPAFGTEVYAIARLVPEESPFEGLVDRLPMLGAEISHLAHAMTCADSTGREREEAARRQAMVLSSDPLAGYLDLVADFVDQAWPNLGFDRQRGRQVVEAIGNVVVLEDMGLLPWHVAFLSFAPAGKLPTSPSQMAASMLFIEKWTALFKPGFGVDPADFYREFDGDWTMLRSVVENMKEIDSLYDLGEVAETVTAALLGGRAVTDFAALPGRAAMTILERRLTPRLAAGRGMMGLLRPYACWYAIDRELGRSDVSADAYRDGAFIALSSSGLLPADLGSMTPRDLLQRLQIDPDAYAAALFDPTEFSASEVEIRITTASARDAVAASLGGIDLGREDLSGSTTFHRAVVGGVTFEAALTLDGPQLLTMLEPHRPASVPLGDCASIRTFATDEGPEVMYVIKYSSQRRIPLAGFGEAEIAQLRDEFGISERPTGRPDFYRSRAARCLIDYVGSHPRLAERAAGGTEYLGDWYGWALENASRAGYAPGFH</sequence>
<dbReference type="KEGG" id="mea:Mex_2p0073"/>
<protein>
    <submittedName>
        <fullName evidence="1">Uncharacterized protein</fullName>
    </submittedName>
</protein>
<dbReference type="HOGENOM" id="CLU_402676_0_0_5"/>
<evidence type="ECO:0000313" key="1">
    <source>
        <dbReference type="EMBL" id="ACS43007.1"/>
    </source>
</evidence>
<dbReference type="Proteomes" id="UP000009081">
    <property type="component" value="Plasmid megaplasmid"/>
</dbReference>
<gene>
    <name evidence="1" type="ordered locus">MexAM1_META2p0073</name>
</gene>
<keyword evidence="1" id="KW-0614">Plasmid</keyword>